<evidence type="ECO:0000313" key="1">
    <source>
        <dbReference type="EMBL" id="QJA49709.1"/>
    </source>
</evidence>
<reference evidence="1" key="1">
    <citation type="submission" date="2020-03" db="EMBL/GenBank/DDBJ databases">
        <title>The deep terrestrial virosphere.</title>
        <authorList>
            <person name="Holmfeldt K."/>
            <person name="Nilsson E."/>
            <person name="Simone D."/>
            <person name="Lopez-Fernandez M."/>
            <person name="Wu X."/>
            <person name="de Brujin I."/>
            <person name="Lundin D."/>
            <person name="Andersson A."/>
            <person name="Bertilsson S."/>
            <person name="Dopson M."/>
        </authorList>
    </citation>
    <scope>NUCLEOTIDE SEQUENCE</scope>
    <source>
        <strain evidence="2">MM415B00842</strain>
        <strain evidence="1">TM448A01435</strain>
    </source>
</reference>
<evidence type="ECO:0000313" key="2">
    <source>
        <dbReference type="EMBL" id="QJA61992.1"/>
    </source>
</evidence>
<proteinExistence type="predicted"/>
<dbReference type="EMBL" id="MT144150">
    <property type="protein sequence ID" value="QJA49709.1"/>
    <property type="molecule type" value="Genomic_DNA"/>
</dbReference>
<organism evidence="1">
    <name type="scientific">viral metagenome</name>
    <dbReference type="NCBI Taxonomy" id="1070528"/>
    <lineage>
        <taxon>unclassified sequences</taxon>
        <taxon>metagenomes</taxon>
        <taxon>organismal metagenomes</taxon>
    </lineage>
</organism>
<name>A0A6H1ZQE9_9ZZZZ</name>
<dbReference type="AlphaFoldDB" id="A0A6H1ZQE9"/>
<sequence length="51" mass="5612">MGVLGHQLQTYATTAGAREDILDLIIQVDPEETPLFSRLGVSKASGRYHKK</sequence>
<protein>
    <submittedName>
        <fullName evidence="1">Putative structural protein</fullName>
    </submittedName>
</protein>
<gene>
    <name evidence="2" type="ORF">MM415B00842_0013</name>
    <name evidence="1" type="ORF">TM448A01435_0011</name>
</gene>
<accession>A0A6H1ZQE9</accession>
<dbReference type="EMBL" id="MT141459">
    <property type="protein sequence ID" value="QJA61992.1"/>
    <property type="molecule type" value="Genomic_DNA"/>
</dbReference>